<dbReference type="Proteomes" id="UP000887574">
    <property type="component" value="Unplaced"/>
</dbReference>
<protein>
    <submittedName>
        <fullName evidence="2">Uncharacterized protein</fullName>
    </submittedName>
</protein>
<keyword evidence="1" id="KW-1185">Reference proteome</keyword>
<evidence type="ECO:0000313" key="1">
    <source>
        <dbReference type="Proteomes" id="UP000887574"/>
    </source>
</evidence>
<dbReference type="AlphaFoldDB" id="A0A915CSB0"/>
<evidence type="ECO:0000313" key="2">
    <source>
        <dbReference type="WBParaSite" id="jg12103"/>
    </source>
</evidence>
<name>A0A915CSB0_9BILA</name>
<dbReference type="WBParaSite" id="jg12103">
    <property type="protein sequence ID" value="jg12103"/>
    <property type="gene ID" value="jg12103"/>
</dbReference>
<reference evidence="2" key="1">
    <citation type="submission" date="2022-11" db="UniProtKB">
        <authorList>
            <consortium name="WormBaseParasite"/>
        </authorList>
    </citation>
    <scope>IDENTIFICATION</scope>
</reference>
<sequence>MVPNLLDTAPTIYMVPQPPVGIEEVVAKEEIQYQVDVVKDEPDRLGTVNIFTSLFRRRSSTERPRSALPFLQQSVRPSSSLRNDTFNIKRKWSADAKNVDILDLLRRSSNTASVGNQFTDSTLKYPVMHWMD</sequence>
<organism evidence="1 2">
    <name type="scientific">Ditylenchus dipsaci</name>
    <dbReference type="NCBI Taxonomy" id="166011"/>
    <lineage>
        <taxon>Eukaryota</taxon>
        <taxon>Metazoa</taxon>
        <taxon>Ecdysozoa</taxon>
        <taxon>Nematoda</taxon>
        <taxon>Chromadorea</taxon>
        <taxon>Rhabditida</taxon>
        <taxon>Tylenchina</taxon>
        <taxon>Tylenchomorpha</taxon>
        <taxon>Sphaerularioidea</taxon>
        <taxon>Anguinidae</taxon>
        <taxon>Anguininae</taxon>
        <taxon>Ditylenchus</taxon>
    </lineage>
</organism>
<proteinExistence type="predicted"/>
<accession>A0A915CSB0</accession>